<dbReference type="PANTHER" id="PTHR10672:SF5">
    <property type="entry name" value="GAMMA-ADDUCIN"/>
    <property type="match status" value="1"/>
</dbReference>
<dbReference type="GO" id="GO:0051015">
    <property type="term" value="F:actin filament binding"/>
    <property type="evidence" value="ECO:0007669"/>
    <property type="project" value="TreeGrafter"/>
</dbReference>
<evidence type="ECO:0000256" key="2">
    <source>
        <dbReference type="ARBA" id="ARBA00006274"/>
    </source>
</evidence>
<dbReference type="InterPro" id="IPR051017">
    <property type="entry name" value="Aldolase-II_Adducin_sf"/>
</dbReference>
<evidence type="ECO:0000313" key="4">
    <source>
        <dbReference type="EMBL" id="PWA14945.1"/>
    </source>
</evidence>
<sequence length="264" mass="28970">MLSVVSLASTVCRRSLKGQEHLRSLPVHPARSRASSRIELHVVGWVSSPFVFHPSFSLFVSAVVLRAFKEELECLIQEQQRKGNNPTGLLALRQIADFFMASSVAGFNTSPLSLGMVTPINDLFGVECASMVKGEKLTRCKLASLYRLVDLFSWAHFANSYITGRVSKEQDHILIIPRGLSFAEASASNLVKVNIIGDVIEQGSTTLRIDSAGFSPHAAIYSMRPDIRCIIHVHTPATAAVSARHTRLRLVLVLVASARFDEMA</sequence>
<name>A0A315V7M8_GAMAF</name>
<dbReference type="SUPFAM" id="SSF53639">
    <property type="entry name" value="AraD/HMP-PK domain-like"/>
    <property type="match status" value="1"/>
</dbReference>
<organism evidence="4 5">
    <name type="scientific">Gambusia affinis</name>
    <name type="common">Western mosquitofish</name>
    <name type="synonym">Heterandria affinis</name>
    <dbReference type="NCBI Taxonomy" id="33528"/>
    <lineage>
        <taxon>Eukaryota</taxon>
        <taxon>Metazoa</taxon>
        <taxon>Chordata</taxon>
        <taxon>Craniata</taxon>
        <taxon>Vertebrata</taxon>
        <taxon>Euteleostomi</taxon>
        <taxon>Actinopterygii</taxon>
        <taxon>Neopterygii</taxon>
        <taxon>Teleostei</taxon>
        <taxon>Neoteleostei</taxon>
        <taxon>Acanthomorphata</taxon>
        <taxon>Ovalentaria</taxon>
        <taxon>Atherinomorphae</taxon>
        <taxon>Cyprinodontiformes</taxon>
        <taxon>Poeciliidae</taxon>
        <taxon>Poeciliinae</taxon>
        <taxon>Gambusia</taxon>
    </lineage>
</organism>
<keyword evidence="5" id="KW-1185">Reference proteome</keyword>
<dbReference type="Gene3D" id="3.40.225.10">
    <property type="entry name" value="Class II aldolase/adducin N-terminal domain"/>
    <property type="match status" value="1"/>
</dbReference>
<evidence type="ECO:0000256" key="1">
    <source>
        <dbReference type="ARBA" id="ARBA00004413"/>
    </source>
</evidence>
<evidence type="ECO:0000313" key="5">
    <source>
        <dbReference type="Proteomes" id="UP000250572"/>
    </source>
</evidence>
<dbReference type="GO" id="GO:0014069">
    <property type="term" value="C:postsynaptic density"/>
    <property type="evidence" value="ECO:0007669"/>
    <property type="project" value="TreeGrafter"/>
</dbReference>
<dbReference type="SMART" id="SM01007">
    <property type="entry name" value="Aldolase_II"/>
    <property type="match status" value="1"/>
</dbReference>
<comment type="similarity">
    <text evidence="2">Belongs to the aldolase class II family. Adducin subfamily.</text>
</comment>
<accession>A0A315V7M8</accession>
<dbReference type="Proteomes" id="UP000250572">
    <property type="component" value="Unassembled WGS sequence"/>
</dbReference>
<dbReference type="AlphaFoldDB" id="A0A315V7M8"/>
<dbReference type="GO" id="GO:0005886">
    <property type="term" value="C:plasma membrane"/>
    <property type="evidence" value="ECO:0007669"/>
    <property type="project" value="UniProtKB-SubCell"/>
</dbReference>
<dbReference type="GO" id="GO:0051016">
    <property type="term" value="P:barbed-end actin filament capping"/>
    <property type="evidence" value="ECO:0007669"/>
    <property type="project" value="TreeGrafter"/>
</dbReference>
<comment type="subcellular location">
    <subcellularLocation>
        <location evidence="1">Cell membrane</location>
        <topology evidence="1">Peripheral membrane protein</topology>
        <orientation evidence="1">Cytoplasmic side</orientation>
    </subcellularLocation>
</comment>
<dbReference type="GO" id="GO:0005856">
    <property type="term" value="C:cytoskeleton"/>
    <property type="evidence" value="ECO:0007669"/>
    <property type="project" value="TreeGrafter"/>
</dbReference>
<comment type="caution">
    <text evidence="4">The sequence shown here is derived from an EMBL/GenBank/DDBJ whole genome shotgun (WGS) entry which is preliminary data.</text>
</comment>
<protein>
    <recommendedName>
        <fullName evidence="3">Class II aldolase/adducin N-terminal domain-containing protein</fullName>
    </recommendedName>
</protein>
<dbReference type="PANTHER" id="PTHR10672">
    <property type="entry name" value="ADDUCIN"/>
    <property type="match status" value="1"/>
</dbReference>
<proteinExistence type="inferred from homology"/>
<dbReference type="Pfam" id="PF00596">
    <property type="entry name" value="Aldolase_II"/>
    <property type="match status" value="1"/>
</dbReference>
<dbReference type="InterPro" id="IPR036409">
    <property type="entry name" value="Aldolase_II/adducin_N_sf"/>
</dbReference>
<evidence type="ECO:0000259" key="3">
    <source>
        <dbReference type="SMART" id="SM01007"/>
    </source>
</evidence>
<dbReference type="InterPro" id="IPR001303">
    <property type="entry name" value="Aldolase_II/adducin_N"/>
</dbReference>
<feature type="domain" description="Class II aldolase/adducin N-terminal" evidence="3">
    <location>
        <begin position="140"/>
        <end position="264"/>
    </location>
</feature>
<gene>
    <name evidence="4" type="ORF">CCH79_00014245</name>
</gene>
<reference evidence="4 5" key="1">
    <citation type="journal article" date="2018" name="G3 (Bethesda)">
        <title>A High-Quality Reference Genome for the Invasive Mosquitofish Gambusia affinis Using a Chicago Library.</title>
        <authorList>
            <person name="Hoffberg S.L."/>
            <person name="Troendle N.J."/>
            <person name="Glenn T.C."/>
            <person name="Mahmud O."/>
            <person name="Louha S."/>
            <person name="Chalopin D."/>
            <person name="Bennetzen J.L."/>
            <person name="Mauricio R."/>
        </authorList>
    </citation>
    <scope>NUCLEOTIDE SEQUENCE [LARGE SCALE GENOMIC DNA]</scope>
    <source>
        <strain evidence="4">NE01/NJP1002.9</strain>
        <tissue evidence="4">Muscle</tissue>
    </source>
</reference>
<dbReference type="EMBL" id="NHOQ01002739">
    <property type="protein sequence ID" value="PWA14945.1"/>
    <property type="molecule type" value="Genomic_DNA"/>
</dbReference>